<evidence type="ECO:0000313" key="8">
    <source>
        <dbReference type="EMBL" id="PSB00805.1"/>
    </source>
</evidence>
<reference evidence="8 9" key="1">
    <citation type="submission" date="2018-02" db="EMBL/GenBank/DDBJ databases">
        <authorList>
            <person name="Cohen D.B."/>
            <person name="Kent A.D."/>
        </authorList>
    </citation>
    <scope>NUCLEOTIDE SEQUENCE [LARGE SCALE GENOMIC DNA]</scope>
    <source>
        <strain evidence="8 9">CCAP 1448/3</strain>
    </source>
</reference>
<organism evidence="8 9">
    <name type="scientific">Merismopedia glauca CCAP 1448/3</name>
    <dbReference type="NCBI Taxonomy" id="1296344"/>
    <lineage>
        <taxon>Bacteria</taxon>
        <taxon>Bacillati</taxon>
        <taxon>Cyanobacteriota</taxon>
        <taxon>Cyanophyceae</taxon>
        <taxon>Synechococcales</taxon>
        <taxon>Merismopediaceae</taxon>
        <taxon>Merismopedia</taxon>
    </lineage>
</organism>
<dbReference type="AlphaFoldDB" id="A0A2T1BXR3"/>
<evidence type="ECO:0000256" key="1">
    <source>
        <dbReference type="ARBA" id="ARBA00022553"/>
    </source>
</evidence>
<dbReference type="EMBL" id="PVWJ01000158">
    <property type="protein sequence ID" value="PSB00805.1"/>
    <property type="molecule type" value="Genomic_DNA"/>
</dbReference>
<evidence type="ECO:0000256" key="2">
    <source>
        <dbReference type="ARBA" id="ARBA00023012"/>
    </source>
</evidence>
<dbReference type="RefSeq" id="WP_106291269.1">
    <property type="nucleotide sequence ID" value="NZ_CAWNTC010000198.1"/>
</dbReference>
<feature type="domain" description="Response regulatory" evidence="7">
    <location>
        <begin position="3"/>
        <end position="119"/>
    </location>
</feature>
<dbReference type="FunFam" id="3.40.50.2300:FF:000001">
    <property type="entry name" value="DNA-binding response regulator PhoB"/>
    <property type="match status" value="1"/>
</dbReference>
<dbReference type="InterPro" id="IPR011006">
    <property type="entry name" value="CheY-like_superfamily"/>
</dbReference>
<dbReference type="SUPFAM" id="SSF52172">
    <property type="entry name" value="CheY-like"/>
    <property type="match status" value="1"/>
</dbReference>
<evidence type="ECO:0000259" key="7">
    <source>
        <dbReference type="PROSITE" id="PS50110"/>
    </source>
</evidence>
<feature type="modified residue" description="4-aspartylphosphate" evidence="6">
    <location>
        <position position="52"/>
    </location>
</feature>
<dbReference type="Gene3D" id="3.40.50.2300">
    <property type="match status" value="1"/>
</dbReference>
<evidence type="ECO:0000256" key="4">
    <source>
        <dbReference type="ARBA" id="ARBA00023125"/>
    </source>
</evidence>
<dbReference type="GO" id="GO:0003677">
    <property type="term" value="F:DNA binding"/>
    <property type="evidence" value="ECO:0007669"/>
    <property type="project" value="UniProtKB-KW"/>
</dbReference>
<keyword evidence="4" id="KW-0238">DNA-binding</keyword>
<dbReference type="PANTHER" id="PTHR44591">
    <property type="entry name" value="STRESS RESPONSE REGULATOR PROTEIN 1"/>
    <property type="match status" value="1"/>
</dbReference>
<dbReference type="PANTHER" id="PTHR44591:SF14">
    <property type="entry name" value="PROTEIN PILG"/>
    <property type="match status" value="1"/>
</dbReference>
<keyword evidence="2" id="KW-0902">Two-component regulatory system</keyword>
<protein>
    <submittedName>
        <fullName evidence="8">Two-component system response regulator</fullName>
    </submittedName>
</protein>
<reference evidence="8 9" key="2">
    <citation type="submission" date="2018-03" db="EMBL/GenBank/DDBJ databases">
        <title>The ancient ancestry and fast evolution of plastids.</title>
        <authorList>
            <person name="Moore K.R."/>
            <person name="Magnabosco C."/>
            <person name="Momper L."/>
            <person name="Gold D.A."/>
            <person name="Bosak T."/>
            <person name="Fournier G.P."/>
        </authorList>
    </citation>
    <scope>NUCLEOTIDE SEQUENCE [LARGE SCALE GENOMIC DNA]</scope>
    <source>
        <strain evidence="8 9">CCAP 1448/3</strain>
    </source>
</reference>
<dbReference type="InterPro" id="IPR001789">
    <property type="entry name" value="Sig_transdc_resp-reg_receiver"/>
</dbReference>
<keyword evidence="1 6" id="KW-0597">Phosphoprotein</keyword>
<dbReference type="SMART" id="SM00448">
    <property type="entry name" value="REC"/>
    <property type="match status" value="1"/>
</dbReference>
<keyword evidence="9" id="KW-1185">Reference proteome</keyword>
<evidence type="ECO:0000256" key="3">
    <source>
        <dbReference type="ARBA" id="ARBA00023015"/>
    </source>
</evidence>
<proteinExistence type="predicted"/>
<name>A0A2T1BXR3_9CYAN</name>
<dbReference type="Proteomes" id="UP000238762">
    <property type="component" value="Unassembled WGS sequence"/>
</dbReference>
<dbReference type="Pfam" id="PF00072">
    <property type="entry name" value="Response_reg"/>
    <property type="match status" value="1"/>
</dbReference>
<keyword evidence="5" id="KW-0804">Transcription</keyword>
<dbReference type="OrthoDB" id="582422at2"/>
<dbReference type="PROSITE" id="PS50110">
    <property type="entry name" value="RESPONSE_REGULATORY"/>
    <property type="match status" value="1"/>
</dbReference>
<sequence>MSKILVVDDMQAELELICQYLTKAGYTTLTASNGEEALNKARENQPDAIVTDWMMPVMGGLELCRHLKKQPETANIPIVACTVKNRDVDRIWAIKQGVEVYLTKPYTAEQLVSAIEEVIG</sequence>
<gene>
    <name evidence="8" type="ORF">C7B64_21595</name>
</gene>
<evidence type="ECO:0000313" key="9">
    <source>
        <dbReference type="Proteomes" id="UP000238762"/>
    </source>
</evidence>
<evidence type="ECO:0000256" key="5">
    <source>
        <dbReference type="ARBA" id="ARBA00023163"/>
    </source>
</evidence>
<evidence type="ECO:0000256" key="6">
    <source>
        <dbReference type="PROSITE-ProRule" id="PRU00169"/>
    </source>
</evidence>
<accession>A0A2T1BXR3</accession>
<comment type="caution">
    <text evidence="8">The sequence shown here is derived from an EMBL/GenBank/DDBJ whole genome shotgun (WGS) entry which is preliminary data.</text>
</comment>
<dbReference type="GO" id="GO:0000160">
    <property type="term" value="P:phosphorelay signal transduction system"/>
    <property type="evidence" value="ECO:0007669"/>
    <property type="project" value="UniProtKB-KW"/>
</dbReference>
<keyword evidence="3" id="KW-0805">Transcription regulation</keyword>
<dbReference type="InterPro" id="IPR050595">
    <property type="entry name" value="Bact_response_regulator"/>
</dbReference>